<reference evidence="2 3" key="1">
    <citation type="journal article" date="2005" name="PLoS Biol.">
        <title>The genomes of Oryza sativa: a history of duplications.</title>
        <authorList>
            <person name="Yu J."/>
            <person name="Wang J."/>
            <person name="Lin W."/>
            <person name="Li S."/>
            <person name="Li H."/>
            <person name="Zhou J."/>
            <person name="Ni P."/>
            <person name="Dong W."/>
            <person name="Hu S."/>
            <person name="Zeng C."/>
            <person name="Zhang J."/>
            <person name="Zhang Y."/>
            <person name="Li R."/>
            <person name="Xu Z."/>
            <person name="Li S."/>
            <person name="Li X."/>
            <person name="Zheng H."/>
            <person name="Cong L."/>
            <person name="Lin L."/>
            <person name="Yin J."/>
            <person name="Geng J."/>
            <person name="Li G."/>
            <person name="Shi J."/>
            <person name="Liu J."/>
            <person name="Lv H."/>
            <person name="Li J."/>
            <person name="Wang J."/>
            <person name="Deng Y."/>
            <person name="Ran L."/>
            <person name="Shi X."/>
            <person name="Wang X."/>
            <person name="Wu Q."/>
            <person name="Li C."/>
            <person name="Ren X."/>
            <person name="Wang J."/>
            <person name="Wang X."/>
            <person name="Li D."/>
            <person name="Liu D."/>
            <person name="Zhang X."/>
            <person name="Ji Z."/>
            <person name="Zhao W."/>
            <person name="Sun Y."/>
            <person name="Zhang Z."/>
            <person name="Bao J."/>
            <person name="Han Y."/>
            <person name="Dong L."/>
            <person name="Ji J."/>
            <person name="Chen P."/>
            <person name="Wu S."/>
            <person name="Liu J."/>
            <person name="Xiao Y."/>
            <person name="Bu D."/>
            <person name="Tan J."/>
            <person name="Yang L."/>
            <person name="Ye C."/>
            <person name="Zhang J."/>
            <person name="Xu J."/>
            <person name="Zhou Y."/>
            <person name="Yu Y."/>
            <person name="Zhang B."/>
            <person name="Zhuang S."/>
            <person name="Wei H."/>
            <person name="Liu B."/>
            <person name="Lei M."/>
            <person name="Yu H."/>
            <person name="Li Y."/>
            <person name="Xu H."/>
            <person name="Wei S."/>
            <person name="He X."/>
            <person name="Fang L."/>
            <person name="Zhang Z."/>
            <person name="Zhang Y."/>
            <person name="Huang X."/>
            <person name="Su Z."/>
            <person name="Tong W."/>
            <person name="Li J."/>
            <person name="Tong Z."/>
            <person name="Li S."/>
            <person name="Ye J."/>
            <person name="Wang L."/>
            <person name="Fang L."/>
            <person name="Lei T."/>
            <person name="Chen C."/>
            <person name="Chen H."/>
            <person name="Xu Z."/>
            <person name="Li H."/>
            <person name="Huang H."/>
            <person name="Zhang F."/>
            <person name="Xu H."/>
            <person name="Li N."/>
            <person name="Zhao C."/>
            <person name="Li S."/>
            <person name="Dong L."/>
            <person name="Huang Y."/>
            <person name="Li L."/>
            <person name="Xi Y."/>
            <person name="Qi Q."/>
            <person name="Li W."/>
            <person name="Zhang B."/>
            <person name="Hu W."/>
            <person name="Zhang Y."/>
            <person name="Tian X."/>
            <person name="Jiao Y."/>
            <person name="Liang X."/>
            <person name="Jin J."/>
            <person name="Gao L."/>
            <person name="Zheng W."/>
            <person name="Hao B."/>
            <person name="Liu S."/>
            <person name="Wang W."/>
            <person name="Yuan L."/>
            <person name="Cao M."/>
            <person name="McDermott J."/>
            <person name="Samudrala R."/>
            <person name="Wang J."/>
            <person name="Wong G.K."/>
            <person name="Yang H."/>
        </authorList>
    </citation>
    <scope>NUCLEOTIDE SEQUENCE [LARGE SCALE GENOMIC DNA]</scope>
    <source>
        <strain evidence="3">cv. 93-11</strain>
    </source>
</reference>
<gene>
    <name evidence="2" type="ORF">OsI_23554</name>
</gene>
<keyword evidence="3" id="KW-1185">Reference proteome</keyword>
<name>A2YEK8_ORYSI</name>
<dbReference type="OMA" id="TVDPCPW"/>
<evidence type="ECO:0000313" key="2">
    <source>
        <dbReference type="EMBL" id="EAZ01519.1"/>
    </source>
</evidence>
<proteinExistence type="predicted"/>
<feature type="region of interest" description="Disordered" evidence="1">
    <location>
        <begin position="1"/>
        <end position="29"/>
    </location>
</feature>
<sequence>MTTSHGSSGGSDLRHRSGGGDRFHGVGGFNEAPTVDPCPWCWQGELVHGSDRRCDGDDYSSFSSAMEERD</sequence>
<evidence type="ECO:0000256" key="1">
    <source>
        <dbReference type="SAM" id="MobiDB-lite"/>
    </source>
</evidence>
<feature type="region of interest" description="Disordered" evidence="1">
    <location>
        <begin position="48"/>
        <end position="70"/>
    </location>
</feature>
<dbReference type="Gramene" id="BGIOSGA023182-TA">
    <property type="protein sequence ID" value="BGIOSGA023182-PA"/>
    <property type="gene ID" value="BGIOSGA023182"/>
</dbReference>
<dbReference type="EMBL" id="CM000131">
    <property type="protein sequence ID" value="EAZ01519.1"/>
    <property type="molecule type" value="Genomic_DNA"/>
</dbReference>
<dbReference type="HOGENOM" id="CLU_2762306_0_0_1"/>
<evidence type="ECO:0000313" key="3">
    <source>
        <dbReference type="Proteomes" id="UP000007015"/>
    </source>
</evidence>
<dbReference type="AlphaFoldDB" id="A2YEK8"/>
<organism evidence="2 3">
    <name type="scientific">Oryza sativa subsp. indica</name>
    <name type="common">Rice</name>
    <dbReference type="NCBI Taxonomy" id="39946"/>
    <lineage>
        <taxon>Eukaryota</taxon>
        <taxon>Viridiplantae</taxon>
        <taxon>Streptophyta</taxon>
        <taxon>Embryophyta</taxon>
        <taxon>Tracheophyta</taxon>
        <taxon>Spermatophyta</taxon>
        <taxon>Magnoliopsida</taxon>
        <taxon>Liliopsida</taxon>
        <taxon>Poales</taxon>
        <taxon>Poaceae</taxon>
        <taxon>BOP clade</taxon>
        <taxon>Oryzoideae</taxon>
        <taxon>Oryzeae</taxon>
        <taxon>Oryzinae</taxon>
        <taxon>Oryza</taxon>
        <taxon>Oryza sativa</taxon>
    </lineage>
</organism>
<accession>A2YEK8</accession>
<protein>
    <submittedName>
        <fullName evidence="2">Uncharacterized protein</fullName>
    </submittedName>
</protein>
<feature type="compositionally biased region" description="Basic and acidic residues" evidence="1">
    <location>
        <begin position="12"/>
        <end position="24"/>
    </location>
</feature>
<dbReference type="Proteomes" id="UP000007015">
    <property type="component" value="Chromosome 6"/>
</dbReference>